<gene>
    <name evidence="3" type="ORF">LX64_03446</name>
</gene>
<evidence type="ECO:0000259" key="2">
    <source>
        <dbReference type="PROSITE" id="PS50234"/>
    </source>
</evidence>
<dbReference type="AlphaFoldDB" id="A0A327QDP0"/>
<dbReference type="PANTHER" id="PTHR22550">
    <property type="entry name" value="SPORE GERMINATION PROTEIN"/>
    <property type="match status" value="1"/>
</dbReference>
<evidence type="ECO:0000256" key="1">
    <source>
        <dbReference type="SAM" id="Phobius"/>
    </source>
</evidence>
<evidence type="ECO:0000313" key="4">
    <source>
        <dbReference type="Proteomes" id="UP000249547"/>
    </source>
</evidence>
<feature type="transmembrane region" description="Helical" evidence="1">
    <location>
        <begin position="6"/>
        <end position="24"/>
    </location>
</feature>
<proteinExistence type="predicted"/>
<dbReference type="SUPFAM" id="SSF53300">
    <property type="entry name" value="vWA-like"/>
    <property type="match status" value="1"/>
</dbReference>
<dbReference type="SMART" id="SM00327">
    <property type="entry name" value="VWA"/>
    <property type="match status" value="1"/>
</dbReference>
<accession>A0A327QDP0</accession>
<reference evidence="3 4" key="1">
    <citation type="submission" date="2018-06" db="EMBL/GenBank/DDBJ databases">
        <title>Genomic Encyclopedia of Archaeal and Bacterial Type Strains, Phase II (KMG-II): from individual species to whole genera.</title>
        <authorList>
            <person name="Goeker M."/>
        </authorList>
    </citation>
    <scope>NUCLEOTIDE SEQUENCE [LARGE SCALE GENOMIC DNA]</scope>
    <source>
        <strain evidence="3 4">DSM 23857</strain>
    </source>
</reference>
<dbReference type="InterPro" id="IPR002035">
    <property type="entry name" value="VWF_A"/>
</dbReference>
<keyword evidence="4" id="KW-1185">Reference proteome</keyword>
<feature type="transmembrane region" description="Helical" evidence="1">
    <location>
        <begin position="298"/>
        <end position="320"/>
    </location>
</feature>
<keyword evidence="1" id="KW-0472">Membrane</keyword>
<feature type="transmembrane region" description="Helical" evidence="1">
    <location>
        <begin position="61"/>
        <end position="80"/>
    </location>
</feature>
<organism evidence="3 4">
    <name type="scientific">Chitinophaga skermanii</name>
    <dbReference type="NCBI Taxonomy" id="331697"/>
    <lineage>
        <taxon>Bacteria</taxon>
        <taxon>Pseudomonadati</taxon>
        <taxon>Bacteroidota</taxon>
        <taxon>Chitinophagia</taxon>
        <taxon>Chitinophagales</taxon>
        <taxon>Chitinophagaceae</taxon>
        <taxon>Chitinophaga</taxon>
    </lineage>
</organism>
<dbReference type="Proteomes" id="UP000249547">
    <property type="component" value="Unassembled WGS sequence"/>
</dbReference>
<dbReference type="EMBL" id="QLLL01000006">
    <property type="protein sequence ID" value="RAJ02431.1"/>
    <property type="molecule type" value="Genomic_DNA"/>
</dbReference>
<comment type="caution">
    <text evidence="3">The sequence shown here is derived from an EMBL/GenBank/DDBJ whole genome shotgun (WGS) entry which is preliminary data.</text>
</comment>
<dbReference type="Pfam" id="PF13519">
    <property type="entry name" value="VWA_2"/>
    <property type="match status" value="1"/>
</dbReference>
<name>A0A327QDP0_9BACT</name>
<keyword evidence="1" id="KW-0812">Transmembrane</keyword>
<dbReference type="InterPro" id="IPR036465">
    <property type="entry name" value="vWFA_dom_sf"/>
</dbReference>
<dbReference type="PANTHER" id="PTHR22550:SF18">
    <property type="entry name" value="VWFA DOMAIN-CONTAINING PROTEIN"/>
    <property type="match status" value="1"/>
</dbReference>
<keyword evidence="1" id="KW-1133">Transmembrane helix</keyword>
<dbReference type="InterPro" id="IPR050768">
    <property type="entry name" value="UPF0353/GerABKA_families"/>
</dbReference>
<dbReference type="Gene3D" id="3.40.50.410">
    <property type="entry name" value="von Willebrand factor, type A domain"/>
    <property type="match status" value="1"/>
</dbReference>
<dbReference type="PROSITE" id="PS50234">
    <property type="entry name" value="VWFA"/>
    <property type="match status" value="1"/>
</dbReference>
<feature type="domain" description="VWFA" evidence="2">
    <location>
        <begin position="102"/>
        <end position="282"/>
    </location>
</feature>
<evidence type="ECO:0000313" key="3">
    <source>
        <dbReference type="EMBL" id="RAJ02431.1"/>
    </source>
</evidence>
<dbReference type="RefSeq" id="WP_211324839.1">
    <property type="nucleotide sequence ID" value="NZ_QLLL01000006.1"/>
</dbReference>
<sequence length="329" mass="36796">MQFEIAYKWVFFLLPLPLLVYLLLPPMHRKRLSLLAPFFDRAKQVSGQRAKRSAWVSRRNFFTWLGLMLCWLCLLGAASMPQYVGKPGKKAKTVRSFLIVADISFSMDQTDWLVRGQRMSRWNAVKSLMKDFVAKRKSDQIGLVVFGSDAYLQAPLTTDLSTITWLLDQTAVGMAGQMTNIGDAIAFSSNILKADTIKQKIMFLLTDGVDTGTELAPVDAANVAHKDSITIYTMGIGKATGTGGYDLDERTLRDVAQATGGQYFNAMNEGDMTNVYKTLDKLTPVVYEEESYRPTQLLYYYPLLAAVLIALLVQFIMGTIHLTRLKGAL</sequence>
<protein>
    <submittedName>
        <fullName evidence="3">Ca-activated chloride channel family protein</fullName>
    </submittedName>
</protein>